<accession>A0A7W6E4U2</accession>
<reference evidence="1 2" key="1">
    <citation type="submission" date="2020-08" db="EMBL/GenBank/DDBJ databases">
        <title>Genomic Encyclopedia of Type Strains, Phase IV (KMG-IV): sequencing the most valuable type-strain genomes for metagenomic binning, comparative biology and taxonomic classification.</title>
        <authorList>
            <person name="Goeker M."/>
        </authorList>
    </citation>
    <scope>NUCLEOTIDE SEQUENCE [LARGE SCALE GENOMIC DNA]</scope>
    <source>
        <strain evidence="1 2">DSM 102234</strain>
    </source>
</reference>
<dbReference type="InterPro" id="IPR009061">
    <property type="entry name" value="DNA-bd_dom_put_sf"/>
</dbReference>
<evidence type="ECO:0000313" key="2">
    <source>
        <dbReference type="Proteomes" id="UP000530268"/>
    </source>
</evidence>
<dbReference type="Gene3D" id="1.10.10.10">
    <property type="entry name" value="Winged helix-like DNA-binding domain superfamily/Winged helix DNA-binding domain"/>
    <property type="match status" value="1"/>
</dbReference>
<dbReference type="EMBL" id="JACIEI010000007">
    <property type="protein sequence ID" value="MBB3994747.1"/>
    <property type="molecule type" value="Genomic_DNA"/>
</dbReference>
<sequence>MSKRADPMAVKAALTYEIKDAAKTLGVSVSTICNWIKDGLPVMASQKPFLISGAELRA</sequence>
<protein>
    <submittedName>
        <fullName evidence="1">Transposase</fullName>
    </submittedName>
</protein>
<organism evidence="1 2">
    <name type="scientific">Sulfitobacter undariae</name>
    <dbReference type="NCBI Taxonomy" id="1563671"/>
    <lineage>
        <taxon>Bacteria</taxon>
        <taxon>Pseudomonadati</taxon>
        <taxon>Pseudomonadota</taxon>
        <taxon>Alphaproteobacteria</taxon>
        <taxon>Rhodobacterales</taxon>
        <taxon>Roseobacteraceae</taxon>
        <taxon>Sulfitobacter</taxon>
    </lineage>
</organism>
<evidence type="ECO:0000313" key="1">
    <source>
        <dbReference type="EMBL" id="MBB3994747.1"/>
    </source>
</evidence>
<dbReference type="InterPro" id="IPR036388">
    <property type="entry name" value="WH-like_DNA-bd_sf"/>
</dbReference>
<dbReference type="AlphaFoldDB" id="A0A7W6E4U2"/>
<gene>
    <name evidence="1" type="ORF">GGR95_002395</name>
</gene>
<keyword evidence="2" id="KW-1185">Reference proteome</keyword>
<dbReference type="RefSeq" id="WP_184566042.1">
    <property type="nucleotide sequence ID" value="NZ_JACIEI010000007.1"/>
</dbReference>
<dbReference type="Proteomes" id="UP000530268">
    <property type="component" value="Unassembled WGS sequence"/>
</dbReference>
<proteinExistence type="predicted"/>
<dbReference type="SUPFAM" id="SSF46955">
    <property type="entry name" value="Putative DNA-binding domain"/>
    <property type="match status" value="1"/>
</dbReference>
<comment type="caution">
    <text evidence="1">The sequence shown here is derived from an EMBL/GenBank/DDBJ whole genome shotgun (WGS) entry which is preliminary data.</text>
</comment>
<name>A0A7W6E4U2_9RHOB</name>